<protein>
    <submittedName>
        <fullName evidence="2">Uncharacterized protein</fullName>
    </submittedName>
</protein>
<keyword evidence="1" id="KW-0812">Transmembrane</keyword>
<accession>A0A0E9W691</accession>
<keyword evidence="1" id="KW-1133">Transmembrane helix</keyword>
<keyword evidence="1" id="KW-0472">Membrane</keyword>
<dbReference type="AlphaFoldDB" id="A0A0E9W691"/>
<name>A0A0E9W691_ANGAN</name>
<organism evidence="2">
    <name type="scientific">Anguilla anguilla</name>
    <name type="common">European freshwater eel</name>
    <name type="synonym">Muraena anguilla</name>
    <dbReference type="NCBI Taxonomy" id="7936"/>
    <lineage>
        <taxon>Eukaryota</taxon>
        <taxon>Metazoa</taxon>
        <taxon>Chordata</taxon>
        <taxon>Craniata</taxon>
        <taxon>Vertebrata</taxon>
        <taxon>Euteleostomi</taxon>
        <taxon>Actinopterygii</taxon>
        <taxon>Neopterygii</taxon>
        <taxon>Teleostei</taxon>
        <taxon>Anguilliformes</taxon>
        <taxon>Anguillidae</taxon>
        <taxon>Anguilla</taxon>
    </lineage>
</organism>
<dbReference type="EMBL" id="GBXM01022688">
    <property type="protein sequence ID" value="JAH85889.1"/>
    <property type="molecule type" value="Transcribed_RNA"/>
</dbReference>
<sequence>MHLKHAFLTHHYFTYNLLFNCLCTRWVLYLAYECPIFLFIMPCVFYIKTSAYLYL</sequence>
<evidence type="ECO:0000256" key="1">
    <source>
        <dbReference type="SAM" id="Phobius"/>
    </source>
</evidence>
<feature type="transmembrane region" description="Helical" evidence="1">
    <location>
        <begin position="36"/>
        <end position="54"/>
    </location>
</feature>
<reference evidence="2" key="2">
    <citation type="journal article" date="2015" name="Fish Shellfish Immunol.">
        <title>Early steps in the European eel (Anguilla anguilla)-Vibrio vulnificus interaction in the gills: Role of the RtxA13 toxin.</title>
        <authorList>
            <person name="Callol A."/>
            <person name="Pajuelo D."/>
            <person name="Ebbesson L."/>
            <person name="Teles M."/>
            <person name="MacKenzie S."/>
            <person name="Amaro C."/>
        </authorList>
    </citation>
    <scope>NUCLEOTIDE SEQUENCE</scope>
</reference>
<reference evidence="2" key="1">
    <citation type="submission" date="2014-11" db="EMBL/GenBank/DDBJ databases">
        <authorList>
            <person name="Amaro Gonzalez C."/>
        </authorList>
    </citation>
    <scope>NUCLEOTIDE SEQUENCE</scope>
</reference>
<proteinExistence type="predicted"/>
<evidence type="ECO:0000313" key="2">
    <source>
        <dbReference type="EMBL" id="JAH85889.1"/>
    </source>
</evidence>